<name>A0A6A5UW73_9PLEO</name>
<feature type="compositionally biased region" description="Low complexity" evidence="1">
    <location>
        <begin position="553"/>
        <end position="564"/>
    </location>
</feature>
<dbReference type="Proteomes" id="UP000800036">
    <property type="component" value="Unassembled WGS sequence"/>
</dbReference>
<evidence type="ECO:0000313" key="3">
    <source>
        <dbReference type="EMBL" id="KAF1968690.1"/>
    </source>
</evidence>
<reference evidence="3" key="1">
    <citation type="journal article" date="2020" name="Stud. Mycol.">
        <title>101 Dothideomycetes genomes: a test case for predicting lifestyles and emergence of pathogens.</title>
        <authorList>
            <person name="Haridas S."/>
            <person name="Albert R."/>
            <person name="Binder M."/>
            <person name="Bloem J."/>
            <person name="Labutti K."/>
            <person name="Salamov A."/>
            <person name="Andreopoulos B."/>
            <person name="Baker S."/>
            <person name="Barry K."/>
            <person name="Bills G."/>
            <person name="Bluhm B."/>
            <person name="Cannon C."/>
            <person name="Castanera R."/>
            <person name="Culley D."/>
            <person name="Daum C."/>
            <person name="Ezra D."/>
            <person name="Gonzalez J."/>
            <person name="Henrissat B."/>
            <person name="Kuo A."/>
            <person name="Liang C."/>
            <person name="Lipzen A."/>
            <person name="Lutzoni F."/>
            <person name="Magnuson J."/>
            <person name="Mondo S."/>
            <person name="Nolan M."/>
            <person name="Ohm R."/>
            <person name="Pangilinan J."/>
            <person name="Park H.-J."/>
            <person name="Ramirez L."/>
            <person name="Alfaro M."/>
            <person name="Sun H."/>
            <person name="Tritt A."/>
            <person name="Yoshinaga Y."/>
            <person name="Zwiers L.-H."/>
            <person name="Turgeon B."/>
            <person name="Goodwin S."/>
            <person name="Spatafora J."/>
            <person name="Crous P."/>
            <person name="Grigoriev I."/>
        </authorList>
    </citation>
    <scope>NUCLEOTIDE SEQUENCE</scope>
    <source>
        <strain evidence="3">CBS 107.79</strain>
    </source>
</reference>
<proteinExistence type="predicted"/>
<sequence length="893" mass="90203">MYRMSAVSWMFALTSAATVAVTAGQSFSSTGFTNTTTVSDSTSSRAATETPLPTANNTSRNPVQVCDDLQSSYWNASYYYKPTSWTTTTTEITYDRTDYYTTSTWTCTSTCKETAPYGSNICYADSLTILTTSSDVLNTVITQAESSGEDYPGPSPTCSVAISDCTSLWSSYSSASTAWKSASGVTPPPAGITASPIKPFCKTCVAMQCTIQRAQADLYFWPVPANATTRDMCASMPTSTWAERPPDFPNTTWTEVTTGPYAVVNGNTFYSGNVYVYLSSIEATWPCRSAQTYYNSILTLASSDIFTQRGYPINNIPWSINYADFNEPVPYSAWYGAPTCNIRLPACSVVYPGEYKPQMVMPAAIRQIHPEWADCSLGFFGLDDPPIALKSAGNFLSSSSSVPAVPITTPNAPPSPSSTRATPADPPSPPTSAPTARPPVPSDEPSDPGDPPSKPDDPEDPPSTPTDPEDPSDPNTPGSPPAGPDNSSPPNNPPSTPTGPGSLPNSPPGSPNSPPNSPGSPPNSPGSPPNAPNSPPNAPGSPPNSPNNPNVPPNNGQPAATNPPSNNPNPNPSPITITSAPAGPILANPTGGIILPGTTLRPGDPALTISGTTISAAPSGILIIDPNGTQTIPFPSAQSQNGVAPGGIGVSITVGDATFTVGPSGVVVGSGTTLTPGGSAVVVDGSTWSAAPTGLVVIGASGTQTIPLPVSPQTGAGAGNGQVTFTVGDETLVAGPSGVVVAPGTTLHPGDAPVTIDGTTISVGPSGAVVVGSGGVSSTLAVPTAGEQGASVVTLTLGNGDVVTATSSDGVVVFGSVTLSVDGPAATMSDGLVVSLGTSGVVVGTGTAVSTAVFAEPTAAETGSGGFPGAGSRVQVRWYGAVLGMLVGAVVMV</sequence>
<dbReference type="OrthoDB" id="3944128at2759"/>
<evidence type="ECO:0000313" key="4">
    <source>
        <dbReference type="Proteomes" id="UP000800036"/>
    </source>
</evidence>
<keyword evidence="4" id="KW-1185">Reference proteome</keyword>
<dbReference type="AlphaFoldDB" id="A0A6A5UW73"/>
<feature type="compositionally biased region" description="Pro residues" evidence="1">
    <location>
        <begin position="424"/>
        <end position="452"/>
    </location>
</feature>
<protein>
    <submittedName>
        <fullName evidence="3">Uncharacterized protein</fullName>
    </submittedName>
</protein>
<feature type="compositionally biased region" description="Low complexity" evidence="1">
    <location>
        <begin position="34"/>
        <end position="48"/>
    </location>
</feature>
<feature type="compositionally biased region" description="Pro residues" evidence="1">
    <location>
        <begin position="505"/>
        <end position="552"/>
    </location>
</feature>
<organism evidence="3 4">
    <name type="scientific">Bimuria novae-zelandiae CBS 107.79</name>
    <dbReference type="NCBI Taxonomy" id="1447943"/>
    <lineage>
        <taxon>Eukaryota</taxon>
        <taxon>Fungi</taxon>
        <taxon>Dikarya</taxon>
        <taxon>Ascomycota</taxon>
        <taxon>Pezizomycotina</taxon>
        <taxon>Dothideomycetes</taxon>
        <taxon>Pleosporomycetidae</taxon>
        <taxon>Pleosporales</taxon>
        <taxon>Massarineae</taxon>
        <taxon>Didymosphaeriaceae</taxon>
        <taxon>Bimuria</taxon>
    </lineage>
</organism>
<gene>
    <name evidence="3" type="ORF">BU23DRAFT_257504</name>
</gene>
<feature type="signal peptide" evidence="2">
    <location>
        <begin position="1"/>
        <end position="16"/>
    </location>
</feature>
<feature type="region of interest" description="Disordered" evidence="1">
    <location>
        <begin position="34"/>
        <end position="59"/>
    </location>
</feature>
<feature type="chain" id="PRO_5025564335" evidence="2">
    <location>
        <begin position="17"/>
        <end position="893"/>
    </location>
</feature>
<accession>A0A6A5UW73</accession>
<evidence type="ECO:0000256" key="2">
    <source>
        <dbReference type="SAM" id="SignalP"/>
    </source>
</evidence>
<keyword evidence="2" id="KW-0732">Signal</keyword>
<evidence type="ECO:0000256" key="1">
    <source>
        <dbReference type="SAM" id="MobiDB-lite"/>
    </source>
</evidence>
<dbReference type="EMBL" id="ML976717">
    <property type="protein sequence ID" value="KAF1968690.1"/>
    <property type="molecule type" value="Genomic_DNA"/>
</dbReference>
<feature type="region of interest" description="Disordered" evidence="1">
    <location>
        <begin position="406"/>
        <end position="584"/>
    </location>
</feature>